<dbReference type="RefSeq" id="WP_174606058.1">
    <property type="nucleotide sequence ID" value="NZ_CP054490.1"/>
</dbReference>
<reference evidence="11 12" key="1">
    <citation type="submission" date="2020-05" db="EMBL/GenBank/DDBJ databases">
        <title>Horizontal transmission and recombination maintain forever young bacterial symbiont genomes.</title>
        <authorList>
            <person name="Russell S.L."/>
            <person name="Pepper-Tunick E."/>
            <person name="Svedberg J."/>
            <person name="Byrne A."/>
            <person name="Ruelas Castillo J."/>
            <person name="Vollmers C."/>
            <person name="Beinart R.A."/>
            <person name="Corbett-Detig R."/>
        </authorList>
    </citation>
    <scope>NUCLEOTIDE SEQUENCE [LARGE SCALE GENOMIC DNA]</scope>
    <source>
        <strain evidence="11">JDF_Ridge</strain>
    </source>
</reference>
<dbReference type="Proteomes" id="UP000509429">
    <property type="component" value="Chromosome"/>
</dbReference>
<name>A0A6N0HQF4_9GAMM</name>
<dbReference type="PROSITE" id="PS51198">
    <property type="entry name" value="UVRD_HELICASE_ATP_BIND"/>
    <property type="match status" value="1"/>
</dbReference>
<dbReference type="SUPFAM" id="SSF52540">
    <property type="entry name" value="P-loop containing nucleoside triphosphate hydrolases"/>
    <property type="match status" value="1"/>
</dbReference>
<dbReference type="KEGG" id="reo:HUE58_05870"/>
<dbReference type="InterPro" id="IPR014016">
    <property type="entry name" value="UvrD-like_ATP-bd"/>
</dbReference>
<keyword evidence="12" id="KW-1185">Reference proteome</keyword>
<evidence type="ECO:0000256" key="9">
    <source>
        <dbReference type="PROSITE-ProRule" id="PRU00560"/>
    </source>
</evidence>
<dbReference type="GO" id="GO:0016787">
    <property type="term" value="F:hydrolase activity"/>
    <property type="evidence" value="ECO:0007669"/>
    <property type="project" value="UniProtKB-UniRule"/>
</dbReference>
<evidence type="ECO:0000256" key="3">
    <source>
        <dbReference type="ARBA" id="ARBA00022806"/>
    </source>
</evidence>
<keyword evidence="2 9" id="KW-0378">Hydrolase</keyword>
<dbReference type="Pfam" id="PF00580">
    <property type="entry name" value="UvrD-helicase"/>
    <property type="match status" value="2"/>
</dbReference>
<keyword evidence="5" id="KW-0413">Isomerase</keyword>
<protein>
    <recommendedName>
        <fullName evidence="7">DNA 3'-5' helicase</fullName>
        <ecNumber evidence="7">5.6.2.4</ecNumber>
    </recommendedName>
</protein>
<organism evidence="11 12">
    <name type="scientific">Candidatus Ruthia endofausta</name>
    <dbReference type="NCBI Taxonomy" id="2738852"/>
    <lineage>
        <taxon>Bacteria</taxon>
        <taxon>Pseudomonadati</taxon>
        <taxon>Pseudomonadota</taxon>
        <taxon>Gammaproteobacteria</taxon>
        <taxon>Candidatus Pseudothioglobaceae</taxon>
        <taxon>Candidatus Ruthturnera</taxon>
    </lineage>
</organism>
<dbReference type="EMBL" id="CP054490">
    <property type="protein sequence ID" value="QKQ24622.1"/>
    <property type="molecule type" value="Genomic_DNA"/>
</dbReference>
<comment type="catalytic activity">
    <reaction evidence="6">
        <text>Couples ATP hydrolysis with the unwinding of duplex DNA by translocating in the 3'-5' direction.</text>
        <dbReference type="EC" id="5.6.2.4"/>
    </reaction>
</comment>
<evidence type="ECO:0000256" key="6">
    <source>
        <dbReference type="ARBA" id="ARBA00034617"/>
    </source>
</evidence>
<evidence type="ECO:0000313" key="11">
    <source>
        <dbReference type="EMBL" id="QKQ24622.1"/>
    </source>
</evidence>
<dbReference type="Pfam" id="PF13361">
    <property type="entry name" value="UvrD_C"/>
    <property type="match status" value="1"/>
</dbReference>
<dbReference type="InterPro" id="IPR027417">
    <property type="entry name" value="P-loop_NTPase"/>
</dbReference>
<sequence length="1071" mass="124291">MAETKHLIPGPFWRLLGFKGGSIDISEKGITLHKSDKSYFIDNHAFLKKGFAKEGWFSFDLTFNTTEGEIKFGPLSHAKATEAYEWLQSYWYKEIFSDINTTFKQLQKRLTSRYIRSSQWPDIVSDAQSALNRFVEPPNEGLVDTDTKHPFDRIYYYAHMGKKDLKKYRDKYIETKKRSFKKYFENIEAHPLTKDQIEACIIDEDNNLVLAGAGTGKTSTMVGRAGFLLESKQAKPEDMLMLAYGKEASKEMQDRMKERINREDVDISTFHKLGMNILSEVEGGQPNISKYAEDNKSRNSVFKQDVGKWIDELLEEDSYKDKVIKYFEDCLFVEKSPFDFKSHGEYYSYVEDDDIRTFKGEKVKGYGERVVANFLFAMGIEYEYETEYKESDTRTKDYRRYEPDFYLPEHGIYIEHFGVDRNGNTAPYIDRDTYIEGARWKRKLHKENKTKLVETYFYEHIEGILKNRLTERLKAHGVELNPIPNDALIETLRDNKEITKFSDLMAEIIKRYKANWFEQDKLNRKIDSSPYKEHLNIAKELMMPLWDRYEKILSDSHKIDFDDMIGKALEYVENGSFKPHWKYIMVDEFQDISDPRARLVQALKEKSNNCSLFCVGDDWQAISRFTGSDISFTTGFSEYFGVTKFTKLKKTFRFNNSIAEVSSQFVLKNPFQTKKSITTLSKVKKPAVSILRESNKVVAGDDKELHLLLGKLTKEPDNNKAPYLLGSYIQLDKVLQAINKLDRKVSVLILGRYTYTTPSPAEMKLHKEKFPNLELEQHTIHKSKGKEADYVIIMGLQSGKHGFPSEKTTNPLLDALLPTPEDFEFAEERRLFYVAITRSRKRSYLVADMSTSSKFVNELIEGDYEIELNEFDITEEQRIVHTFHCVECETGVMQRRINAKKKTTFYGCSHYSLCKYTEDGCLKCGGRMNHLNDTNGKYKICSDCDYWIPICVSCGGDMKIQENKANGNQFWACSHFYGKENALSCDYTKGLSAVKPPAGYEKTMEEPIKPKISNKKGSITKEELEDKWSNKTFLSQKEAYAYASELAKVRRSTVDCIEKDGYWSVELKEKK</sequence>
<dbReference type="GO" id="GO:0003677">
    <property type="term" value="F:DNA binding"/>
    <property type="evidence" value="ECO:0007669"/>
    <property type="project" value="InterPro"/>
</dbReference>
<evidence type="ECO:0000256" key="5">
    <source>
        <dbReference type="ARBA" id="ARBA00023235"/>
    </source>
</evidence>
<keyword evidence="3 9" id="KW-0347">Helicase</keyword>
<dbReference type="PANTHER" id="PTHR11070:SF63">
    <property type="entry name" value="DNA HELICASE IV"/>
    <property type="match status" value="1"/>
</dbReference>
<dbReference type="EC" id="5.6.2.4" evidence="7"/>
<dbReference type="GO" id="GO:0005524">
    <property type="term" value="F:ATP binding"/>
    <property type="evidence" value="ECO:0007669"/>
    <property type="project" value="UniProtKB-UniRule"/>
</dbReference>
<evidence type="ECO:0000256" key="1">
    <source>
        <dbReference type="ARBA" id="ARBA00022741"/>
    </source>
</evidence>
<keyword evidence="4 9" id="KW-0067">ATP-binding</keyword>
<dbReference type="AlphaFoldDB" id="A0A6N0HQF4"/>
<evidence type="ECO:0000313" key="12">
    <source>
        <dbReference type="Proteomes" id="UP000509429"/>
    </source>
</evidence>
<proteinExistence type="predicted"/>
<evidence type="ECO:0000259" key="10">
    <source>
        <dbReference type="PROSITE" id="PS51198"/>
    </source>
</evidence>
<keyword evidence="1 9" id="KW-0547">Nucleotide-binding</keyword>
<evidence type="ECO:0000256" key="7">
    <source>
        <dbReference type="ARBA" id="ARBA00034808"/>
    </source>
</evidence>
<dbReference type="GO" id="GO:0043138">
    <property type="term" value="F:3'-5' DNA helicase activity"/>
    <property type="evidence" value="ECO:0007669"/>
    <property type="project" value="UniProtKB-EC"/>
</dbReference>
<feature type="domain" description="UvrD-like helicase ATP-binding" evidence="10">
    <location>
        <begin position="190"/>
        <end position="655"/>
    </location>
</feature>
<evidence type="ECO:0000256" key="4">
    <source>
        <dbReference type="ARBA" id="ARBA00022840"/>
    </source>
</evidence>
<dbReference type="GO" id="GO:0000725">
    <property type="term" value="P:recombinational repair"/>
    <property type="evidence" value="ECO:0007669"/>
    <property type="project" value="TreeGrafter"/>
</dbReference>
<dbReference type="GO" id="GO:0005829">
    <property type="term" value="C:cytosol"/>
    <property type="evidence" value="ECO:0007669"/>
    <property type="project" value="TreeGrafter"/>
</dbReference>
<dbReference type="PANTHER" id="PTHR11070">
    <property type="entry name" value="UVRD / RECB / PCRA DNA HELICASE FAMILY MEMBER"/>
    <property type="match status" value="1"/>
</dbReference>
<accession>A0A6N0HQF4</accession>
<gene>
    <name evidence="11" type="ORF">HUE58_05870</name>
</gene>
<evidence type="ECO:0000256" key="8">
    <source>
        <dbReference type="ARBA" id="ARBA00048988"/>
    </source>
</evidence>
<dbReference type="Gene3D" id="3.40.50.300">
    <property type="entry name" value="P-loop containing nucleotide triphosphate hydrolases"/>
    <property type="match status" value="3"/>
</dbReference>
<feature type="binding site" evidence="9">
    <location>
        <begin position="211"/>
        <end position="218"/>
    </location>
    <ligand>
        <name>ATP</name>
        <dbReference type="ChEBI" id="CHEBI:30616"/>
    </ligand>
</feature>
<comment type="catalytic activity">
    <reaction evidence="8">
        <text>ATP + H2O = ADP + phosphate + H(+)</text>
        <dbReference type="Rhea" id="RHEA:13065"/>
        <dbReference type="ChEBI" id="CHEBI:15377"/>
        <dbReference type="ChEBI" id="CHEBI:15378"/>
        <dbReference type="ChEBI" id="CHEBI:30616"/>
        <dbReference type="ChEBI" id="CHEBI:43474"/>
        <dbReference type="ChEBI" id="CHEBI:456216"/>
        <dbReference type="EC" id="5.6.2.4"/>
    </reaction>
</comment>
<dbReference type="InterPro" id="IPR000212">
    <property type="entry name" value="DNA_helicase_UvrD/REP"/>
</dbReference>
<evidence type="ECO:0000256" key="2">
    <source>
        <dbReference type="ARBA" id="ARBA00022801"/>
    </source>
</evidence>
<dbReference type="InterPro" id="IPR014017">
    <property type="entry name" value="DNA_helicase_UvrD-like_C"/>
</dbReference>